<evidence type="ECO:0000313" key="15">
    <source>
        <dbReference type="Proteomes" id="UP000322214"/>
    </source>
</evidence>
<comment type="catalytic activity">
    <reaction evidence="8 9 10">
        <text>2-[(2R,5Z)-2-carboxy-4-methylthiazol-5(2H)-ylidene]ethyl phosphate + 4-amino-2-methyl-5-(diphosphooxymethyl)pyrimidine + 2 H(+) = thiamine phosphate + CO2 + diphosphate</text>
        <dbReference type="Rhea" id="RHEA:47844"/>
        <dbReference type="ChEBI" id="CHEBI:15378"/>
        <dbReference type="ChEBI" id="CHEBI:16526"/>
        <dbReference type="ChEBI" id="CHEBI:33019"/>
        <dbReference type="ChEBI" id="CHEBI:37575"/>
        <dbReference type="ChEBI" id="CHEBI:57841"/>
        <dbReference type="ChEBI" id="CHEBI:62899"/>
        <dbReference type="EC" id="2.5.1.3"/>
    </reaction>
</comment>
<proteinExistence type="inferred from homology"/>
<feature type="binding site" evidence="9">
    <location>
        <position position="271"/>
    </location>
    <ligand>
        <name>4-amino-2-methyl-5-(diphosphooxymethyl)pyrimidine</name>
        <dbReference type="ChEBI" id="CHEBI:57841"/>
    </ligand>
</feature>
<comment type="catalytic activity">
    <reaction evidence="7 9 10">
        <text>2-(2-carboxy-4-methylthiazol-5-yl)ethyl phosphate + 4-amino-2-methyl-5-(diphosphooxymethyl)pyrimidine + 2 H(+) = thiamine phosphate + CO2 + diphosphate</text>
        <dbReference type="Rhea" id="RHEA:47848"/>
        <dbReference type="ChEBI" id="CHEBI:15378"/>
        <dbReference type="ChEBI" id="CHEBI:16526"/>
        <dbReference type="ChEBI" id="CHEBI:33019"/>
        <dbReference type="ChEBI" id="CHEBI:37575"/>
        <dbReference type="ChEBI" id="CHEBI:57841"/>
        <dbReference type="ChEBI" id="CHEBI:62890"/>
        <dbReference type="EC" id="2.5.1.3"/>
    </reaction>
</comment>
<dbReference type="CDD" id="cd00564">
    <property type="entry name" value="TMP_TenI"/>
    <property type="match status" value="1"/>
</dbReference>
<dbReference type="InterPro" id="IPR034291">
    <property type="entry name" value="TMP_synthase"/>
</dbReference>
<dbReference type="PANTHER" id="PTHR20857">
    <property type="entry name" value="THIAMINE-PHOSPHATE PYROPHOSPHORYLASE"/>
    <property type="match status" value="1"/>
</dbReference>
<dbReference type="PANTHER" id="PTHR20857:SF15">
    <property type="entry name" value="THIAMINE-PHOSPHATE SYNTHASE"/>
    <property type="match status" value="1"/>
</dbReference>
<name>A0A5B9PNG1_9BACT</name>
<dbReference type="GO" id="GO:0009228">
    <property type="term" value="P:thiamine biosynthetic process"/>
    <property type="evidence" value="ECO:0007669"/>
    <property type="project" value="UniProtKB-KW"/>
</dbReference>
<evidence type="ECO:0000313" key="14">
    <source>
        <dbReference type="EMBL" id="QEG24081.1"/>
    </source>
</evidence>
<comment type="function">
    <text evidence="9">Condenses 4-methyl-5-(beta-hydroxyethyl)thiazole monophosphate (THZ-P) and 2-methyl-4-amino-5-hydroxymethyl pyrimidine pyrophosphate (HMP-PP) to form thiamine monophosphate (TMP).</text>
</comment>
<dbReference type="NCBIfam" id="TIGR00693">
    <property type="entry name" value="thiE"/>
    <property type="match status" value="1"/>
</dbReference>
<keyword evidence="15" id="KW-1185">Reference proteome</keyword>
<evidence type="ECO:0000259" key="13">
    <source>
        <dbReference type="Pfam" id="PF17792"/>
    </source>
</evidence>
<evidence type="ECO:0000256" key="3">
    <source>
        <dbReference type="ARBA" id="ARBA00022723"/>
    </source>
</evidence>
<dbReference type="STRING" id="980251.GCA_001642875_02187"/>
<dbReference type="HAMAP" id="MF_00097">
    <property type="entry name" value="TMP_synthase"/>
    <property type="match status" value="1"/>
</dbReference>
<evidence type="ECO:0000256" key="10">
    <source>
        <dbReference type="RuleBase" id="RU003826"/>
    </source>
</evidence>
<comment type="similarity">
    <text evidence="9 10">Belongs to the thiamine-phosphate synthase family.</text>
</comment>
<dbReference type="SUPFAM" id="SSF51391">
    <property type="entry name" value="Thiamin phosphate synthase"/>
    <property type="match status" value="1"/>
</dbReference>
<dbReference type="InterPro" id="IPR022998">
    <property type="entry name" value="ThiamineP_synth_TenI"/>
</dbReference>
<dbReference type="EMBL" id="CP042912">
    <property type="protein sequence ID" value="QEG24081.1"/>
    <property type="molecule type" value="Genomic_DNA"/>
</dbReference>
<keyword evidence="3 9" id="KW-0479">Metal-binding</keyword>
<dbReference type="GO" id="GO:0005737">
    <property type="term" value="C:cytoplasm"/>
    <property type="evidence" value="ECO:0007669"/>
    <property type="project" value="TreeGrafter"/>
</dbReference>
<keyword evidence="4 9" id="KW-0460">Magnesium</keyword>
<dbReference type="OrthoDB" id="9812206at2"/>
<dbReference type="EC" id="2.5.1.3" evidence="9"/>
<dbReference type="UniPathway" id="UPA00060">
    <property type="reaction ID" value="UER00141"/>
</dbReference>
<dbReference type="GO" id="GO:0009229">
    <property type="term" value="P:thiamine diphosphate biosynthetic process"/>
    <property type="evidence" value="ECO:0007669"/>
    <property type="project" value="UniProtKB-UniRule"/>
</dbReference>
<reference evidence="14 15" key="1">
    <citation type="submission" date="2019-08" db="EMBL/GenBank/DDBJ databases">
        <title>Deep-cultivation of Planctomycetes and their phenomic and genomic characterization uncovers novel biology.</title>
        <authorList>
            <person name="Wiegand S."/>
            <person name="Jogler M."/>
            <person name="Boedeker C."/>
            <person name="Pinto D."/>
            <person name="Vollmers J."/>
            <person name="Rivas-Marin E."/>
            <person name="Kohn T."/>
            <person name="Peeters S.H."/>
            <person name="Heuer A."/>
            <person name="Rast P."/>
            <person name="Oberbeckmann S."/>
            <person name="Bunk B."/>
            <person name="Jeske O."/>
            <person name="Meyerdierks A."/>
            <person name="Storesund J.E."/>
            <person name="Kallscheuer N."/>
            <person name="Luecker S."/>
            <person name="Lage O.M."/>
            <person name="Pohl T."/>
            <person name="Merkel B.J."/>
            <person name="Hornburger P."/>
            <person name="Mueller R.-W."/>
            <person name="Bruemmer F."/>
            <person name="Labrenz M."/>
            <person name="Spormann A.M."/>
            <person name="Op den Camp H."/>
            <person name="Overmann J."/>
            <person name="Amann R."/>
            <person name="Jetten M.S.M."/>
            <person name="Mascher T."/>
            <person name="Medema M.H."/>
            <person name="Devos D.P."/>
            <person name="Kaster A.-K."/>
            <person name="Ovreas L."/>
            <person name="Rohde M."/>
            <person name="Galperin M.Y."/>
            <person name="Jogler C."/>
        </authorList>
    </citation>
    <scope>NUCLEOTIDE SEQUENCE [LARGE SCALE GENOMIC DNA]</scope>
    <source>
        <strain evidence="14 15">FC18</strain>
    </source>
</reference>
<dbReference type="Pfam" id="PF17792">
    <property type="entry name" value="ThiD2"/>
    <property type="match status" value="1"/>
</dbReference>
<dbReference type="RefSeq" id="WP_084417128.1">
    <property type="nucleotide sequence ID" value="NZ_CP042912.1"/>
</dbReference>
<feature type="domain" description="ThiD2" evidence="13">
    <location>
        <begin position="29"/>
        <end position="151"/>
    </location>
</feature>
<dbReference type="Proteomes" id="UP000322214">
    <property type="component" value="Chromosome"/>
</dbReference>
<evidence type="ECO:0000256" key="9">
    <source>
        <dbReference type="HAMAP-Rule" id="MF_00097"/>
    </source>
</evidence>
<evidence type="ECO:0000256" key="2">
    <source>
        <dbReference type="ARBA" id="ARBA00022679"/>
    </source>
</evidence>
<dbReference type="InterPro" id="IPR016229">
    <property type="entry name" value="TMP_synthase_cyanobac_bac"/>
</dbReference>
<evidence type="ECO:0000256" key="1">
    <source>
        <dbReference type="ARBA" id="ARBA00005165"/>
    </source>
</evidence>
<evidence type="ECO:0000256" key="4">
    <source>
        <dbReference type="ARBA" id="ARBA00022842"/>
    </source>
</evidence>
<evidence type="ECO:0000256" key="8">
    <source>
        <dbReference type="ARBA" id="ARBA00047883"/>
    </source>
</evidence>
<dbReference type="KEGG" id="mff:MFFC18_39970"/>
<dbReference type="InterPro" id="IPR036206">
    <property type="entry name" value="ThiamineP_synth_sf"/>
</dbReference>
<accession>A0A5B9PNG1</accession>
<evidence type="ECO:0000256" key="7">
    <source>
        <dbReference type="ARBA" id="ARBA00047851"/>
    </source>
</evidence>
<feature type="binding site" evidence="9">
    <location>
        <position position="232"/>
    </location>
    <ligand>
        <name>4-amino-2-methyl-5-(diphosphooxymethyl)pyrimidine</name>
        <dbReference type="ChEBI" id="CHEBI:57841"/>
    </ligand>
</feature>
<protein>
    <recommendedName>
        <fullName evidence="9">Thiamine-phosphate synthase</fullName>
        <shortName evidence="9">TP synthase</shortName>
        <shortName evidence="9">TPS</shortName>
        <ecNumber evidence="9">2.5.1.3</ecNumber>
    </recommendedName>
    <alternativeName>
        <fullName evidence="9">Thiamine-phosphate pyrophosphorylase</fullName>
        <shortName evidence="9">TMP pyrophosphorylase</shortName>
        <shortName evidence="9">TMP-PPase</shortName>
    </alternativeName>
</protein>
<feature type="binding site" evidence="9">
    <location>
        <position position="300"/>
    </location>
    <ligand>
        <name>4-amino-2-methyl-5-(diphosphooxymethyl)pyrimidine</name>
        <dbReference type="ChEBI" id="CHEBI:57841"/>
    </ligand>
</feature>
<sequence length="370" mass="40529">MGENEKTRKIDARQSYSTPKQPLNAAILRVLDASINRASEGLRVVESFARMVLEDGFLSAQLKQLRHDLAESCGPIDAQCRLQSRDSESDVGRDVKTESEYQRSDFESLIRSNMARVQQATRTIEEFSKLNFGSVATDVEQIRYRAYTLEKAIFNTAINRSRFEESHLYVLIDACGQRSGFEQLSSLVGDLVAAGVDLIQLRDKSLTDRELVAAGKLIASLTQETKTLWVMNDRADLCVAANADGVHFGQDELSVHDARMILRPNQFIGVSTHSIEQARQAVIDGADYIGVGPVFESQTKSFDSHVGVELVSSVVSEISLPAFAIGGIDSNNVEQVTAVGCQRIAVSSAVCKANEPGNAAINLMNRLSPE</sequence>
<comment type="catalytic activity">
    <reaction evidence="6 9 10">
        <text>4-methyl-5-(2-phosphooxyethyl)-thiazole + 4-amino-2-methyl-5-(diphosphooxymethyl)pyrimidine + H(+) = thiamine phosphate + diphosphate</text>
        <dbReference type="Rhea" id="RHEA:22328"/>
        <dbReference type="ChEBI" id="CHEBI:15378"/>
        <dbReference type="ChEBI" id="CHEBI:33019"/>
        <dbReference type="ChEBI" id="CHEBI:37575"/>
        <dbReference type="ChEBI" id="CHEBI:57841"/>
        <dbReference type="ChEBI" id="CHEBI:58296"/>
        <dbReference type="EC" id="2.5.1.3"/>
    </reaction>
</comment>
<comment type="pathway">
    <text evidence="1 9 11">Cofactor biosynthesis; thiamine diphosphate biosynthesis; thiamine phosphate from 4-amino-2-methyl-5-diphosphomethylpyrimidine and 4-methyl-5-(2-phosphoethyl)-thiazole: step 1/1.</text>
</comment>
<organism evidence="14 15">
    <name type="scientific">Mariniblastus fucicola</name>
    <dbReference type="NCBI Taxonomy" id="980251"/>
    <lineage>
        <taxon>Bacteria</taxon>
        <taxon>Pseudomonadati</taxon>
        <taxon>Planctomycetota</taxon>
        <taxon>Planctomycetia</taxon>
        <taxon>Pirellulales</taxon>
        <taxon>Pirellulaceae</taxon>
        <taxon>Mariniblastus</taxon>
    </lineage>
</organism>
<comment type="cofactor">
    <cofactor evidence="9">
        <name>Mg(2+)</name>
        <dbReference type="ChEBI" id="CHEBI:18420"/>
    </cofactor>
    <text evidence="9">Binds 1 Mg(2+) ion per subunit.</text>
</comment>
<keyword evidence="5 9" id="KW-0784">Thiamine biosynthesis</keyword>
<evidence type="ECO:0000256" key="11">
    <source>
        <dbReference type="RuleBase" id="RU004253"/>
    </source>
</evidence>
<dbReference type="AlphaFoldDB" id="A0A5B9PNG1"/>
<dbReference type="NCBIfam" id="NF002727">
    <property type="entry name" value="PRK02615.1"/>
    <property type="match status" value="1"/>
</dbReference>
<keyword evidence="2 9" id="KW-0808">Transferase</keyword>
<feature type="binding site" evidence="9">
    <location>
        <position position="327"/>
    </location>
    <ligand>
        <name>2-[(2R,5Z)-2-carboxy-4-methylthiazol-5(2H)-ylidene]ethyl phosphate</name>
        <dbReference type="ChEBI" id="CHEBI:62899"/>
    </ligand>
</feature>
<dbReference type="Pfam" id="PF02581">
    <property type="entry name" value="TMP-TENI"/>
    <property type="match status" value="1"/>
</dbReference>
<dbReference type="InterPro" id="IPR041397">
    <property type="entry name" value="ThiD2"/>
</dbReference>
<dbReference type="InterPro" id="IPR013785">
    <property type="entry name" value="Aldolase_TIM"/>
</dbReference>
<evidence type="ECO:0000256" key="5">
    <source>
        <dbReference type="ARBA" id="ARBA00022977"/>
    </source>
</evidence>
<feature type="binding site" evidence="9">
    <location>
        <begin position="297"/>
        <end position="299"/>
    </location>
    <ligand>
        <name>2-[(2R,5Z)-2-carboxy-4-methylthiazol-5(2H)-ylidene]ethyl phosphate</name>
        <dbReference type="ChEBI" id="CHEBI:62899"/>
    </ligand>
</feature>
<evidence type="ECO:0000256" key="6">
    <source>
        <dbReference type="ARBA" id="ARBA00047334"/>
    </source>
</evidence>
<dbReference type="GO" id="GO:0004789">
    <property type="term" value="F:thiamine-phosphate diphosphorylase activity"/>
    <property type="evidence" value="ECO:0007669"/>
    <property type="project" value="UniProtKB-UniRule"/>
</dbReference>
<dbReference type="GO" id="GO:0000287">
    <property type="term" value="F:magnesium ion binding"/>
    <property type="evidence" value="ECO:0007669"/>
    <property type="project" value="UniProtKB-UniRule"/>
</dbReference>
<feature type="binding site" evidence="9">
    <location>
        <position position="252"/>
    </location>
    <ligand>
        <name>Mg(2+)</name>
        <dbReference type="ChEBI" id="CHEBI:18420"/>
    </ligand>
</feature>
<feature type="binding site" evidence="9">
    <location>
        <position position="233"/>
    </location>
    <ligand>
        <name>Mg(2+)</name>
        <dbReference type="ChEBI" id="CHEBI:18420"/>
    </ligand>
</feature>
<dbReference type="PIRSF" id="PIRSF000512">
    <property type="entry name" value="TMP_PPase_Cyanobac_prd"/>
    <property type="match status" value="1"/>
</dbReference>
<feature type="domain" description="Thiamine phosphate synthase/TenI" evidence="12">
    <location>
        <begin position="181"/>
        <end position="350"/>
    </location>
</feature>
<gene>
    <name evidence="9 14" type="primary">thiE</name>
    <name evidence="14" type="ORF">MFFC18_39970</name>
</gene>
<evidence type="ECO:0000259" key="12">
    <source>
        <dbReference type="Pfam" id="PF02581"/>
    </source>
</evidence>
<feature type="binding site" evidence="9">
    <location>
        <begin position="200"/>
        <end position="204"/>
    </location>
    <ligand>
        <name>4-amino-2-methyl-5-(diphosphooxymethyl)pyrimidine</name>
        <dbReference type="ChEBI" id="CHEBI:57841"/>
    </ligand>
</feature>
<comment type="caution">
    <text evidence="9">Lacks conserved residue(s) required for the propagation of feature annotation.</text>
</comment>
<dbReference type="Gene3D" id="3.20.20.70">
    <property type="entry name" value="Aldolase class I"/>
    <property type="match status" value="1"/>
</dbReference>